<proteinExistence type="inferred from homology"/>
<dbReference type="PANTHER" id="PTHR36920">
    <property type="match status" value="1"/>
</dbReference>
<dbReference type="Proteomes" id="UP000278756">
    <property type="component" value="Chromosome 1"/>
</dbReference>
<evidence type="ECO:0000256" key="1">
    <source>
        <dbReference type="ARBA" id="ARBA00009330"/>
    </source>
</evidence>
<evidence type="ECO:0000256" key="2">
    <source>
        <dbReference type="SAM" id="SignalP"/>
    </source>
</evidence>
<dbReference type="GO" id="GO:0055085">
    <property type="term" value="P:transmembrane transport"/>
    <property type="evidence" value="ECO:0007669"/>
    <property type="project" value="TreeGrafter"/>
</dbReference>
<dbReference type="InterPro" id="IPR011250">
    <property type="entry name" value="OMP/PagP_B-barrel"/>
</dbReference>
<dbReference type="Pfam" id="PF03922">
    <property type="entry name" value="OmpW"/>
    <property type="match status" value="1"/>
</dbReference>
<dbReference type="EMBL" id="AP018827">
    <property type="protein sequence ID" value="BBF81216.1"/>
    <property type="molecule type" value="Genomic_DNA"/>
</dbReference>
<reference evidence="4" key="1">
    <citation type="journal article" date="2017" name="Biotechnol. Biofuels">
        <title>Evaluation of environmental bacterial communities as a factor affecting the growth of duckweed Lemna minor.</title>
        <authorList>
            <person name="Ishizawa H."/>
            <person name="Kuroda M."/>
            <person name="Morikawa M."/>
            <person name="Ike M."/>
        </authorList>
    </citation>
    <scope>NUCLEOTIDE SEQUENCE [LARGE SCALE GENOMIC DNA]</scope>
    <source>
        <strain evidence="4">M6</strain>
    </source>
</reference>
<gene>
    <name evidence="3" type="ORF">EM6_1813</name>
</gene>
<sequence>MTNMKTLAMGGLGLALAMGLTTTASAQDFKPKAKGQFIVTSRVTSVAPDESGDIRTAAGVDSGLDVKVGDDTIPSLGFTYFLTDNIAVEAILGTSRHEVRAVGGNTNVQVHSTWVLPPVVAAQYHFNPKGRISPYVGAGVNGMIFYNSKDYNGFKVGLDDGLGYALQGGVDIALKGNWSLNADLKKVWFSTDAKINNGALKSEVDLNPVVASVGLAYRF</sequence>
<comment type="similarity">
    <text evidence="1">Belongs to the OmpW/AlkL family.</text>
</comment>
<dbReference type="Gene3D" id="2.40.160.20">
    <property type="match status" value="1"/>
</dbReference>
<dbReference type="SUPFAM" id="SSF56925">
    <property type="entry name" value="OMPA-like"/>
    <property type="match status" value="1"/>
</dbReference>
<reference evidence="4" key="2">
    <citation type="journal article" date="2017" name="Plant Physiol. Biochem.">
        <title>Differential oxidative and antioxidative response of duckweed Lemna minor toward plant growth promoting/inhibiting bacteria.</title>
        <authorList>
            <person name="Ishizawa H."/>
            <person name="Kuroda M."/>
            <person name="Morikawa M."/>
            <person name="Ike M."/>
        </authorList>
    </citation>
    <scope>NUCLEOTIDE SEQUENCE [LARGE SCALE GENOMIC DNA]</scope>
    <source>
        <strain evidence="4">M6</strain>
    </source>
</reference>
<organism evidence="3 4">
    <name type="scientific">Asticcacaulis excentricus</name>
    <dbReference type="NCBI Taxonomy" id="78587"/>
    <lineage>
        <taxon>Bacteria</taxon>
        <taxon>Pseudomonadati</taxon>
        <taxon>Pseudomonadota</taxon>
        <taxon>Alphaproteobacteria</taxon>
        <taxon>Caulobacterales</taxon>
        <taxon>Caulobacteraceae</taxon>
        <taxon>Asticcacaulis</taxon>
    </lineage>
</organism>
<dbReference type="AlphaFoldDB" id="A0A3G9G3H8"/>
<name>A0A3G9G3H8_9CAUL</name>
<dbReference type="PANTHER" id="PTHR36920:SF1">
    <property type="entry name" value="OUTER MEMBRANE PROTEIN W"/>
    <property type="match status" value="1"/>
</dbReference>
<dbReference type="GO" id="GO:0019867">
    <property type="term" value="C:outer membrane"/>
    <property type="evidence" value="ECO:0007669"/>
    <property type="project" value="InterPro"/>
</dbReference>
<feature type="chain" id="PRO_5018150168" evidence="2">
    <location>
        <begin position="27"/>
        <end position="219"/>
    </location>
</feature>
<accession>A0A3G9G3H8</accession>
<evidence type="ECO:0000313" key="3">
    <source>
        <dbReference type="EMBL" id="BBF81216.1"/>
    </source>
</evidence>
<protein>
    <submittedName>
        <fullName evidence="3">Outer membrane protein W</fullName>
    </submittedName>
</protein>
<keyword evidence="2" id="KW-0732">Signal</keyword>
<dbReference type="InterPro" id="IPR005618">
    <property type="entry name" value="OMPW"/>
</dbReference>
<feature type="signal peptide" evidence="2">
    <location>
        <begin position="1"/>
        <end position="26"/>
    </location>
</feature>
<evidence type="ECO:0000313" key="4">
    <source>
        <dbReference type="Proteomes" id="UP000278756"/>
    </source>
</evidence>